<feature type="domain" description="Response regulatory" evidence="7">
    <location>
        <begin position="760"/>
        <end position="874"/>
    </location>
</feature>
<dbReference type="EMBL" id="SRSD01000002">
    <property type="protein sequence ID" value="KAA0894199.1"/>
    <property type="molecule type" value="Genomic_DNA"/>
</dbReference>
<dbReference type="RefSeq" id="WP_149306356.1">
    <property type="nucleotide sequence ID" value="NZ_SRSD01000002.1"/>
</dbReference>
<evidence type="ECO:0000256" key="4">
    <source>
        <dbReference type="PROSITE-ProRule" id="PRU00169"/>
    </source>
</evidence>
<dbReference type="SUPFAM" id="SSF55785">
    <property type="entry name" value="PYP-like sensor domain (PAS domain)"/>
    <property type="match status" value="1"/>
</dbReference>
<name>A0A5A9XQ89_9BACT</name>
<evidence type="ECO:0000259" key="8">
    <source>
        <dbReference type="PROSITE" id="PS50112"/>
    </source>
</evidence>
<organism evidence="9 10">
    <name type="scientific">Oryzomonas rubra</name>
    <dbReference type="NCBI Taxonomy" id="2509454"/>
    <lineage>
        <taxon>Bacteria</taxon>
        <taxon>Pseudomonadati</taxon>
        <taxon>Thermodesulfobacteriota</taxon>
        <taxon>Desulfuromonadia</taxon>
        <taxon>Geobacterales</taxon>
        <taxon>Geobacteraceae</taxon>
        <taxon>Oryzomonas</taxon>
    </lineage>
</organism>
<dbReference type="GO" id="GO:0000155">
    <property type="term" value="F:phosphorelay sensor kinase activity"/>
    <property type="evidence" value="ECO:0007669"/>
    <property type="project" value="InterPro"/>
</dbReference>
<sequence length="892" mass="99077">MPEAPPPTSNRVISTRVFLPWLAASCLLINLFVAGLAGYSLYRSHRQYESRAVIRTQNLSQSLNLTIAGIMDKAGLTVFAVKKEAERQIKSGGIDGPALRSYLRAHNERISEIQDLRVANARGEIVFSDRAALERPIKISDRDYFVSARQNPWIGLIVTKPLMSRVTNRWIVNIVRRMDNPDGSFAGIAYAAVSLDYFVRLCASFDLGAHGLIALRDTDLAVMVRYPGQAGGEGGTGSTVVPRELRGLVRGGDTSGTYRTRGSLDPVERIFSFRKIANYPLYVTAGLAVDDYLAPWRTEAALMSALVALFAAGSLVTARLLYRNRRREERGEAELLRHRERLEEMVRDRTSLLEARNAQLGEEIVLRKRIEADLQKSASVMDRMADAVSWIAPDGRILYVNDAACRLSGYERRELLALRAWDVSSHATAESWRAHWEELSREGHLHFEDAAQTRDGRRVPVDVSANYLEIDGLEYDCAILRDISERRAGEAERQALMVQLSQSQKIESIGRLAGGIAHDFNNLLTPILGYAELLKNRLPADSRDFERVDRIMQAADKARVLTQQLLSFSRKQFLEMRPVDLNNVIASFYEILRRTIRENIAIRLRLSEIVYAVRADRNQLEQILMNLAINAQDAIFDRGVITIETAPVTLDDEYVRQHEGLASGRYLMLGVSDTGAGMTRETISHIFEPFFTTKDVGKGSGLGLATVYGLVKQHGGHVVVFSEEGEGTTFKIFFPLDEDAVPVETASAAEISEVNVAGSTILLVEDNDMVRNLVRDLLDSCNCRLIVAAGPRQALALSAGREVDLLLTDVVMPDMNGPELREKMQKTHPGLATLYMSGYTDTATLRSGAPDRGINFIQKPFTTRELLKKIDSILNGTPEASPGAPAGMGEMR</sequence>
<dbReference type="SUPFAM" id="SSF47384">
    <property type="entry name" value="Homodimeric domain of signal transducing histidine kinase"/>
    <property type="match status" value="1"/>
</dbReference>
<dbReference type="SMART" id="SM00387">
    <property type="entry name" value="HATPase_c"/>
    <property type="match status" value="1"/>
</dbReference>
<dbReference type="InterPro" id="IPR005467">
    <property type="entry name" value="His_kinase_dom"/>
</dbReference>
<dbReference type="CDD" id="cd00130">
    <property type="entry name" value="PAS"/>
    <property type="match status" value="1"/>
</dbReference>
<dbReference type="Gene3D" id="3.30.450.20">
    <property type="entry name" value="PAS domain"/>
    <property type="match status" value="3"/>
</dbReference>
<feature type="transmembrane region" description="Helical" evidence="5">
    <location>
        <begin position="300"/>
        <end position="322"/>
    </location>
</feature>
<evidence type="ECO:0000256" key="2">
    <source>
        <dbReference type="ARBA" id="ARBA00012438"/>
    </source>
</evidence>
<protein>
    <recommendedName>
        <fullName evidence="2">histidine kinase</fullName>
        <ecNumber evidence="2">2.7.13.3</ecNumber>
    </recommendedName>
</protein>
<dbReference type="PROSITE" id="PS50109">
    <property type="entry name" value="HIS_KIN"/>
    <property type="match status" value="1"/>
</dbReference>
<keyword evidence="5" id="KW-0472">Membrane</keyword>
<dbReference type="PANTHER" id="PTHR43065:SF42">
    <property type="entry name" value="TWO-COMPONENT SENSOR PPRA"/>
    <property type="match status" value="1"/>
</dbReference>
<dbReference type="CDD" id="cd12915">
    <property type="entry name" value="PDC2_DGC_like"/>
    <property type="match status" value="1"/>
</dbReference>
<evidence type="ECO:0000313" key="10">
    <source>
        <dbReference type="Proteomes" id="UP000324298"/>
    </source>
</evidence>
<dbReference type="PRINTS" id="PR00344">
    <property type="entry name" value="BCTRLSENSOR"/>
</dbReference>
<dbReference type="CDD" id="cd00156">
    <property type="entry name" value="REC"/>
    <property type="match status" value="1"/>
</dbReference>
<dbReference type="SMART" id="SM00448">
    <property type="entry name" value="REC"/>
    <property type="match status" value="1"/>
</dbReference>
<dbReference type="PANTHER" id="PTHR43065">
    <property type="entry name" value="SENSOR HISTIDINE KINASE"/>
    <property type="match status" value="1"/>
</dbReference>
<keyword evidence="10" id="KW-1185">Reference proteome</keyword>
<dbReference type="Proteomes" id="UP000324298">
    <property type="component" value="Unassembled WGS sequence"/>
</dbReference>
<dbReference type="InterPro" id="IPR001789">
    <property type="entry name" value="Sig_transdc_resp-reg_receiver"/>
</dbReference>
<evidence type="ECO:0000256" key="5">
    <source>
        <dbReference type="SAM" id="Phobius"/>
    </source>
</evidence>
<comment type="caution">
    <text evidence="9">The sequence shown here is derived from an EMBL/GenBank/DDBJ whole genome shotgun (WGS) entry which is preliminary data.</text>
</comment>
<dbReference type="PROSITE" id="PS50110">
    <property type="entry name" value="RESPONSE_REGULATORY"/>
    <property type="match status" value="1"/>
</dbReference>
<dbReference type="SMART" id="SM00388">
    <property type="entry name" value="HisKA"/>
    <property type="match status" value="1"/>
</dbReference>
<accession>A0A5A9XQ89</accession>
<dbReference type="PROSITE" id="PS50112">
    <property type="entry name" value="PAS"/>
    <property type="match status" value="1"/>
</dbReference>
<keyword evidence="5" id="KW-1133">Transmembrane helix</keyword>
<evidence type="ECO:0000313" key="9">
    <source>
        <dbReference type="EMBL" id="KAA0894199.1"/>
    </source>
</evidence>
<dbReference type="NCBIfam" id="TIGR00229">
    <property type="entry name" value="sensory_box"/>
    <property type="match status" value="1"/>
</dbReference>
<dbReference type="CDD" id="cd00082">
    <property type="entry name" value="HisKA"/>
    <property type="match status" value="1"/>
</dbReference>
<dbReference type="InterPro" id="IPR003661">
    <property type="entry name" value="HisK_dim/P_dom"/>
</dbReference>
<keyword evidence="5" id="KW-0812">Transmembrane</keyword>
<dbReference type="InterPro" id="IPR004358">
    <property type="entry name" value="Sig_transdc_His_kin-like_C"/>
</dbReference>
<dbReference type="OrthoDB" id="5389366at2"/>
<reference evidence="9 10" key="1">
    <citation type="submission" date="2019-04" db="EMBL/GenBank/DDBJ databases">
        <title>Geobacter ruber sp. nov., ferric-reducing bacteria isolated from paddy soil.</title>
        <authorList>
            <person name="Xu Z."/>
            <person name="Masuda Y."/>
            <person name="Itoh H."/>
            <person name="Senoo K."/>
        </authorList>
    </citation>
    <scope>NUCLEOTIDE SEQUENCE [LARGE SCALE GENOMIC DNA]</scope>
    <source>
        <strain evidence="9 10">Red88</strain>
    </source>
</reference>
<evidence type="ECO:0000256" key="1">
    <source>
        <dbReference type="ARBA" id="ARBA00000085"/>
    </source>
</evidence>
<comment type="catalytic activity">
    <reaction evidence="1">
        <text>ATP + protein L-histidine = ADP + protein N-phospho-L-histidine.</text>
        <dbReference type="EC" id="2.7.13.3"/>
    </reaction>
</comment>
<gene>
    <name evidence="9" type="ORF">ET418_04380</name>
</gene>
<dbReference type="Gene3D" id="1.10.287.130">
    <property type="match status" value="1"/>
</dbReference>
<feature type="transmembrane region" description="Helical" evidence="5">
    <location>
        <begin position="20"/>
        <end position="42"/>
    </location>
</feature>
<dbReference type="InterPro" id="IPR003594">
    <property type="entry name" value="HATPase_dom"/>
</dbReference>
<evidence type="ECO:0000259" key="6">
    <source>
        <dbReference type="PROSITE" id="PS50109"/>
    </source>
</evidence>
<dbReference type="Gene3D" id="3.30.565.10">
    <property type="entry name" value="Histidine kinase-like ATPase, C-terminal domain"/>
    <property type="match status" value="1"/>
</dbReference>
<dbReference type="InterPro" id="IPR036890">
    <property type="entry name" value="HATPase_C_sf"/>
</dbReference>
<feature type="modified residue" description="4-aspartylphosphate" evidence="4">
    <location>
        <position position="809"/>
    </location>
</feature>
<proteinExistence type="predicted"/>
<dbReference type="SUPFAM" id="SSF55874">
    <property type="entry name" value="ATPase domain of HSP90 chaperone/DNA topoisomerase II/histidine kinase"/>
    <property type="match status" value="1"/>
</dbReference>
<evidence type="ECO:0000256" key="3">
    <source>
        <dbReference type="ARBA" id="ARBA00022553"/>
    </source>
</evidence>
<evidence type="ECO:0000259" key="7">
    <source>
        <dbReference type="PROSITE" id="PS50110"/>
    </source>
</evidence>
<dbReference type="SUPFAM" id="SSF52172">
    <property type="entry name" value="CheY-like"/>
    <property type="match status" value="1"/>
</dbReference>
<dbReference type="InterPro" id="IPR036097">
    <property type="entry name" value="HisK_dim/P_sf"/>
</dbReference>
<dbReference type="Pfam" id="PF22588">
    <property type="entry name" value="dCache_1_like"/>
    <property type="match status" value="1"/>
</dbReference>
<dbReference type="InterPro" id="IPR054327">
    <property type="entry name" value="His-kinase-like_sensor"/>
</dbReference>
<dbReference type="CDD" id="cd12914">
    <property type="entry name" value="PDC1_DGC_like"/>
    <property type="match status" value="1"/>
</dbReference>
<dbReference type="InterPro" id="IPR000014">
    <property type="entry name" value="PAS"/>
</dbReference>
<dbReference type="InterPro" id="IPR035965">
    <property type="entry name" value="PAS-like_dom_sf"/>
</dbReference>
<dbReference type="Pfam" id="PF00072">
    <property type="entry name" value="Response_reg"/>
    <property type="match status" value="1"/>
</dbReference>
<dbReference type="Pfam" id="PF13426">
    <property type="entry name" value="PAS_9"/>
    <property type="match status" value="1"/>
</dbReference>
<dbReference type="AlphaFoldDB" id="A0A5A9XQ89"/>
<dbReference type="Gene3D" id="3.40.50.2300">
    <property type="match status" value="1"/>
</dbReference>
<feature type="domain" description="PAS" evidence="8">
    <location>
        <begin position="373"/>
        <end position="416"/>
    </location>
</feature>
<dbReference type="InterPro" id="IPR011006">
    <property type="entry name" value="CheY-like_superfamily"/>
</dbReference>
<feature type="domain" description="Histidine kinase" evidence="6">
    <location>
        <begin position="515"/>
        <end position="738"/>
    </location>
</feature>
<dbReference type="SMART" id="SM00091">
    <property type="entry name" value="PAS"/>
    <property type="match status" value="1"/>
</dbReference>
<keyword evidence="3 4" id="KW-0597">Phosphoprotein</keyword>
<dbReference type="Pfam" id="PF00512">
    <property type="entry name" value="HisKA"/>
    <property type="match status" value="1"/>
</dbReference>
<dbReference type="EC" id="2.7.13.3" evidence="2"/>
<dbReference type="Pfam" id="PF02518">
    <property type="entry name" value="HATPase_c"/>
    <property type="match status" value="1"/>
</dbReference>